<dbReference type="SUPFAM" id="SSF52518">
    <property type="entry name" value="Thiamin diphosphate-binding fold (THDP-binding)"/>
    <property type="match status" value="1"/>
</dbReference>
<comment type="caution">
    <text evidence="1">The sequence shown here is derived from an EMBL/GenBank/DDBJ whole genome shotgun (WGS) entry which is preliminary data.</text>
</comment>
<dbReference type="Proteomes" id="UP001291306">
    <property type="component" value="Unassembled WGS sequence"/>
</dbReference>
<accession>A0AAW9IAS3</accession>
<protein>
    <submittedName>
        <fullName evidence="1">Transketolase</fullName>
    </submittedName>
</protein>
<dbReference type="AlphaFoldDB" id="A0AAW9IAS3"/>
<organism evidence="1 2">
    <name type="scientific">Clostridium perfringens</name>
    <dbReference type="NCBI Taxonomy" id="1502"/>
    <lineage>
        <taxon>Bacteria</taxon>
        <taxon>Bacillati</taxon>
        <taxon>Bacillota</taxon>
        <taxon>Clostridia</taxon>
        <taxon>Eubacteriales</taxon>
        <taxon>Clostridiaceae</taxon>
        <taxon>Clostridium</taxon>
    </lineage>
</organism>
<name>A0AAW9IAS3_CLOPF</name>
<feature type="non-terminal residue" evidence="1">
    <location>
        <position position="1"/>
    </location>
</feature>
<evidence type="ECO:0000313" key="1">
    <source>
        <dbReference type="EMBL" id="MDZ5001074.1"/>
    </source>
</evidence>
<evidence type="ECO:0000313" key="2">
    <source>
        <dbReference type="Proteomes" id="UP001291306"/>
    </source>
</evidence>
<proteinExistence type="predicted"/>
<dbReference type="InterPro" id="IPR029061">
    <property type="entry name" value="THDP-binding"/>
</dbReference>
<gene>
    <name evidence="1" type="ORF">GNF79_18820</name>
</gene>
<sequence length="41" mass="4349">DICNTIKGKGVSFMENQAAWHGTAPSKEQCEQALAEIGGNN</sequence>
<dbReference type="Gene3D" id="3.40.50.970">
    <property type="match status" value="1"/>
</dbReference>
<reference evidence="1" key="1">
    <citation type="submission" date="2019-11" db="EMBL/GenBank/DDBJ databases">
        <title>Characterization of Clostridium perfringens isolates from swine manure treated agricultural soils.</title>
        <authorList>
            <person name="Wushke S.T."/>
        </authorList>
    </citation>
    <scope>NUCLEOTIDE SEQUENCE</scope>
    <source>
        <strain evidence="1">X26</strain>
    </source>
</reference>
<dbReference type="EMBL" id="WNVC01000991">
    <property type="protein sequence ID" value="MDZ5001074.1"/>
    <property type="molecule type" value="Genomic_DNA"/>
</dbReference>